<accession>A0A2K3QYE4</accession>
<dbReference type="EMBL" id="JASUBT010000004">
    <property type="protein sequence ID" value="MDL4935513.1"/>
    <property type="molecule type" value="Genomic_DNA"/>
</dbReference>
<reference evidence="4 5" key="1">
    <citation type="submission" date="2020-03" db="EMBL/GenBank/DDBJ databases">
        <title>Characterization of ganglioside-mimicking enterococci.</title>
        <authorList>
            <person name="Patry R.T."/>
            <person name="Nothaft H."/>
            <person name="Bridger R."/>
            <person name="Shajahan A."/>
            <person name="Huynh S."/>
            <person name="Sanchez S."/>
            <person name="Azadi P."/>
            <person name="Cooper K."/>
            <person name="Miller W.G."/>
            <person name="Parker C.T."/>
            <person name="Wells L."/>
            <person name="Szymanski C.M."/>
        </authorList>
    </citation>
    <scope>NUCLEOTIDE SEQUENCE [LARGE SCALE GENOMIC DNA]</scope>
    <source>
        <strain evidence="4 5">EGM181</strain>
    </source>
</reference>
<evidence type="ECO:0000313" key="5">
    <source>
        <dbReference type="Proteomes" id="UP000516696"/>
    </source>
</evidence>
<evidence type="ECO:0000313" key="7">
    <source>
        <dbReference type="Proteomes" id="UP001241571"/>
    </source>
</evidence>
<evidence type="ECO:0000313" key="4">
    <source>
        <dbReference type="EMBL" id="QOG27069.1"/>
    </source>
</evidence>
<dbReference type="InterPro" id="IPR029442">
    <property type="entry name" value="GyrI-like"/>
</dbReference>
<dbReference type="GeneID" id="93223735"/>
<evidence type="ECO:0000313" key="2">
    <source>
        <dbReference type="EMBL" id="MBA0973167.1"/>
    </source>
</evidence>
<dbReference type="SMART" id="SM00871">
    <property type="entry name" value="AraC_E_bind"/>
    <property type="match status" value="1"/>
</dbReference>
<protein>
    <submittedName>
        <fullName evidence="2">GyrI-like domain-containing protein</fullName>
    </submittedName>
</protein>
<evidence type="ECO:0000313" key="3">
    <source>
        <dbReference type="EMBL" id="MDL4935513.1"/>
    </source>
</evidence>
<dbReference type="Gene3D" id="3.20.80.10">
    <property type="entry name" value="Regulatory factor, effector binding domain"/>
    <property type="match status" value="1"/>
</dbReference>
<reference evidence="2 6" key="2">
    <citation type="submission" date="2020-06" db="EMBL/GenBank/DDBJ databases">
        <title>Crossreactivity between MHC class I-restricted antigens from cancer cells and an enterococcal bacteriophage.</title>
        <authorList>
            <person name="Fluckiger A."/>
            <person name="Daillere R."/>
            <person name="Sassi M."/>
            <person name="Cattoir V."/>
            <person name="Kroemer G."/>
            <person name="Zitvogel L."/>
        </authorList>
    </citation>
    <scope>NUCLEOTIDE SEQUENCE [LARGE SCALE GENOMIC DNA]</scope>
    <source>
        <strain evidence="2 6">EG4</strain>
    </source>
</reference>
<sequence length="172" mass="19825">MELGEVIRVTLPAFYVVGKEGKGLAEEGPSWVPALWDLATKDFEEIEFLLADQEAEDLQFWGLMSDGENWLEPWQETGRYLAGVQVTTDNFPPVDWVRWQMPEMEYMVVKTNESNLNMMTEKMLREVLPENNVQLAAAIQEHYLPNFQEGEVELYFPIEPIAPVVTKEELLS</sequence>
<evidence type="ECO:0000313" key="6">
    <source>
        <dbReference type="Proteomes" id="UP000571857"/>
    </source>
</evidence>
<dbReference type="Proteomes" id="UP000516696">
    <property type="component" value="Chromosome"/>
</dbReference>
<proteinExistence type="predicted"/>
<evidence type="ECO:0000259" key="1">
    <source>
        <dbReference type="SMART" id="SM00871"/>
    </source>
</evidence>
<name>A0A2K3QYE4_ENTGA</name>
<feature type="domain" description="AraC effector-binding" evidence="1">
    <location>
        <begin position="4"/>
        <end position="159"/>
    </location>
</feature>
<dbReference type="SUPFAM" id="SSF55136">
    <property type="entry name" value="Probable bacterial effector-binding domain"/>
    <property type="match status" value="1"/>
</dbReference>
<organism evidence="2 6">
    <name type="scientific">Enterococcus gallinarum</name>
    <dbReference type="NCBI Taxonomy" id="1353"/>
    <lineage>
        <taxon>Bacteria</taxon>
        <taxon>Bacillati</taxon>
        <taxon>Bacillota</taxon>
        <taxon>Bacilli</taxon>
        <taxon>Lactobacillales</taxon>
        <taxon>Enterococcaceae</taxon>
        <taxon>Enterococcus</taxon>
    </lineage>
</organism>
<dbReference type="EMBL" id="JABXJK010000060">
    <property type="protein sequence ID" value="MBA0973167.1"/>
    <property type="molecule type" value="Genomic_DNA"/>
</dbReference>
<dbReference type="EMBL" id="CP050485">
    <property type="protein sequence ID" value="QOG27069.1"/>
    <property type="molecule type" value="Genomic_DNA"/>
</dbReference>
<dbReference type="InterPro" id="IPR011256">
    <property type="entry name" value="Reg_factor_effector_dom_sf"/>
</dbReference>
<dbReference type="Proteomes" id="UP000571857">
    <property type="component" value="Unassembled WGS sequence"/>
</dbReference>
<dbReference type="Proteomes" id="UP001241571">
    <property type="component" value="Unassembled WGS sequence"/>
</dbReference>
<dbReference type="AlphaFoldDB" id="A0A2K3QYE4"/>
<dbReference type="RefSeq" id="WP_103299887.1">
    <property type="nucleotide sequence ID" value="NZ_BSYC01000002.1"/>
</dbReference>
<reference evidence="3 7" key="3">
    <citation type="submission" date="2023-06" db="EMBL/GenBank/DDBJ databases">
        <title>Acute promotion of culturable opportunistic pathogens and persistent increase of antibiotic resistance following antibiotic exposure in mouse gut microbiota.</title>
        <authorList>
            <person name="Li L."/>
            <person name="Wang B."/>
            <person name="Sun Y."/>
            <person name="Wang M."/>
            <person name="Xu H."/>
        </authorList>
    </citation>
    <scope>NUCLEOTIDE SEQUENCE [LARGE SCALE GENOMIC DNA]</scope>
    <source>
        <strain evidence="3 7">CRI2_2</strain>
    </source>
</reference>
<dbReference type="Pfam" id="PF06445">
    <property type="entry name" value="GyrI-like"/>
    <property type="match status" value="1"/>
</dbReference>
<gene>
    <name evidence="4" type="ORF">EGM181_07330</name>
    <name evidence="2" type="ORF">HWH42_11390</name>
    <name evidence="3" type="ORF">QRX88_07295</name>
</gene>
<dbReference type="InterPro" id="IPR010499">
    <property type="entry name" value="AraC_E-bd"/>
</dbReference>